<organism evidence="2 3">
    <name type="scientific">Occultella aeris</name>
    <dbReference type="NCBI Taxonomy" id="2761496"/>
    <lineage>
        <taxon>Bacteria</taxon>
        <taxon>Bacillati</taxon>
        <taxon>Actinomycetota</taxon>
        <taxon>Actinomycetes</taxon>
        <taxon>Micrococcales</taxon>
        <taxon>Ruaniaceae</taxon>
        <taxon>Occultella</taxon>
    </lineage>
</organism>
<name>A0A7M4DH72_9MICO</name>
<keyword evidence="1" id="KW-0472">Membrane</keyword>
<feature type="transmembrane region" description="Helical" evidence="1">
    <location>
        <begin position="63"/>
        <end position="86"/>
    </location>
</feature>
<keyword evidence="3" id="KW-1185">Reference proteome</keyword>
<dbReference type="RefSeq" id="WP_156740295.1">
    <property type="nucleotide sequence ID" value="NZ_CACRYJ010000018.1"/>
</dbReference>
<reference evidence="2 3" key="1">
    <citation type="submission" date="2019-11" db="EMBL/GenBank/DDBJ databases">
        <authorList>
            <person name="Criscuolo A."/>
        </authorList>
    </citation>
    <scope>NUCLEOTIDE SEQUENCE [LARGE SCALE GENOMIC DNA]</scope>
    <source>
        <strain evidence="2">CIP111667</strain>
    </source>
</reference>
<evidence type="ECO:0000313" key="3">
    <source>
        <dbReference type="Proteomes" id="UP000419743"/>
    </source>
</evidence>
<protein>
    <submittedName>
        <fullName evidence="2">Uncharacterized protein</fullName>
    </submittedName>
</protein>
<dbReference type="EMBL" id="CACRYJ010000018">
    <property type="protein sequence ID" value="VZO36265.1"/>
    <property type="molecule type" value="Genomic_DNA"/>
</dbReference>
<dbReference type="AlphaFoldDB" id="A0A7M4DH72"/>
<comment type="caution">
    <text evidence="2">The sequence shown here is derived from an EMBL/GenBank/DDBJ whole genome shotgun (WGS) entry which is preliminary data.</text>
</comment>
<evidence type="ECO:0000313" key="2">
    <source>
        <dbReference type="EMBL" id="VZO36265.1"/>
    </source>
</evidence>
<accession>A0A7M4DH72</accession>
<keyword evidence="1" id="KW-0812">Transmembrane</keyword>
<gene>
    <name evidence="2" type="ORF">HALOF300_01469</name>
</gene>
<proteinExistence type="predicted"/>
<evidence type="ECO:0000256" key="1">
    <source>
        <dbReference type="SAM" id="Phobius"/>
    </source>
</evidence>
<keyword evidence="1" id="KW-1133">Transmembrane helix</keyword>
<sequence>MTQPWQGPYNPEPYRPLPVNTSTTGPKVVTFIGVGCLVLTIAIVAFMIWAFTRLSADVDTEFYWWLGISGAAFAIPAAILLGLAGLGMTIGGGIMWAVRAQARQVYGAQADHPGPPPGGYPPW</sequence>
<dbReference type="Proteomes" id="UP000419743">
    <property type="component" value="Unassembled WGS sequence"/>
</dbReference>
<feature type="transmembrane region" description="Helical" evidence="1">
    <location>
        <begin position="28"/>
        <end position="51"/>
    </location>
</feature>